<dbReference type="Proteomes" id="UP000184267">
    <property type="component" value="Unassembled WGS sequence"/>
</dbReference>
<proteinExistence type="predicted"/>
<sequence length="161" mass="18930">MNQNIDIPGLFLPAHLRLGQTNWREYRHAVETICRLHGVDQNLQFSQAWAESPTACPTSDERAKERDEWLRKEELCKAIITLNIRDFPRFGIQAGRRFDASGVWKRLVEMHTKKRRCWEGLLAWVRPLTSLEKLLLFVVLALLWHLFMVASELRGGMRRSY</sequence>
<dbReference type="EMBL" id="MNAD01000286">
    <property type="protein sequence ID" value="OJT14473.1"/>
    <property type="molecule type" value="Genomic_DNA"/>
</dbReference>
<gene>
    <name evidence="2" type="ORF">TRAPUB_8973</name>
</gene>
<evidence type="ECO:0000313" key="2">
    <source>
        <dbReference type="EMBL" id="OJT14473.1"/>
    </source>
</evidence>
<reference evidence="2 3" key="1">
    <citation type="submission" date="2016-10" db="EMBL/GenBank/DDBJ databases">
        <title>Genome sequence of the basidiomycete white-rot fungus Trametes pubescens.</title>
        <authorList>
            <person name="Makela M.R."/>
            <person name="Granchi Z."/>
            <person name="Peng M."/>
            <person name="De Vries R.P."/>
            <person name="Grigoriev I."/>
            <person name="Riley R."/>
            <person name="Hilden K."/>
        </authorList>
    </citation>
    <scope>NUCLEOTIDE SEQUENCE [LARGE SCALE GENOMIC DNA]</scope>
    <source>
        <strain evidence="2 3">FBCC735</strain>
    </source>
</reference>
<organism evidence="2 3">
    <name type="scientific">Trametes pubescens</name>
    <name type="common">White-rot fungus</name>
    <dbReference type="NCBI Taxonomy" id="154538"/>
    <lineage>
        <taxon>Eukaryota</taxon>
        <taxon>Fungi</taxon>
        <taxon>Dikarya</taxon>
        <taxon>Basidiomycota</taxon>
        <taxon>Agaricomycotina</taxon>
        <taxon>Agaricomycetes</taxon>
        <taxon>Polyporales</taxon>
        <taxon>Polyporaceae</taxon>
        <taxon>Trametes</taxon>
    </lineage>
</organism>
<protein>
    <submittedName>
        <fullName evidence="2">Uncharacterized protein</fullName>
    </submittedName>
</protein>
<dbReference type="AlphaFoldDB" id="A0A1M2W3U7"/>
<evidence type="ECO:0000313" key="3">
    <source>
        <dbReference type="Proteomes" id="UP000184267"/>
    </source>
</evidence>
<keyword evidence="1" id="KW-1133">Transmembrane helix</keyword>
<keyword evidence="1" id="KW-0812">Transmembrane</keyword>
<dbReference type="OrthoDB" id="2754604at2759"/>
<keyword evidence="1" id="KW-0472">Membrane</keyword>
<comment type="caution">
    <text evidence="2">The sequence shown here is derived from an EMBL/GenBank/DDBJ whole genome shotgun (WGS) entry which is preliminary data.</text>
</comment>
<feature type="transmembrane region" description="Helical" evidence="1">
    <location>
        <begin position="134"/>
        <end position="153"/>
    </location>
</feature>
<keyword evidence="3" id="KW-1185">Reference proteome</keyword>
<name>A0A1M2W3U7_TRAPU</name>
<accession>A0A1M2W3U7</accession>
<evidence type="ECO:0000256" key="1">
    <source>
        <dbReference type="SAM" id="Phobius"/>
    </source>
</evidence>